<dbReference type="InterPro" id="IPR016785">
    <property type="entry name" value="ComGD"/>
</dbReference>
<keyword evidence="1" id="KW-0812">Transmembrane</keyword>
<name>A0A2U3ALZ5_9BACL</name>
<comment type="caution">
    <text evidence="2">The sequence shown here is derived from an EMBL/GenBank/DDBJ whole genome shotgun (WGS) entry which is preliminary data.</text>
</comment>
<dbReference type="RefSeq" id="WP_109305893.1">
    <property type="nucleotide sequence ID" value="NZ_BJUF01000017.1"/>
</dbReference>
<dbReference type="AlphaFoldDB" id="A0A2U3ALZ5"/>
<evidence type="ECO:0000313" key="2">
    <source>
        <dbReference type="EMBL" id="PWI25534.1"/>
    </source>
</evidence>
<sequence>MSAKNGYTFVEMLIVLTMIFIIAVVGLSLGERGIRSQEIHRFLDQLVIDAHYIQNYAKTKNAKVDIFFIVGEQRYIGRLRQSKKILFSKSMPTALAIDVKSTLTTISFNEKGNASYAGKLIFDFGTIKKEVYVYLGSGRILVID</sequence>
<accession>A0A2U3ALZ5</accession>
<dbReference type="Proteomes" id="UP000245938">
    <property type="component" value="Unassembled WGS sequence"/>
</dbReference>
<keyword evidence="3" id="KW-1185">Reference proteome</keyword>
<organism evidence="2 3">
    <name type="scientific">Kurthia sibirica</name>
    <dbReference type="NCBI Taxonomy" id="202750"/>
    <lineage>
        <taxon>Bacteria</taxon>
        <taxon>Bacillati</taxon>
        <taxon>Bacillota</taxon>
        <taxon>Bacilli</taxon>
        <taxon>Bacillales</taxon>
        <taxon>Caryophanaceae</taxon>
        <taxon>Kurthia</taxon>
    </lineage>
</organism>
<evidence type="ECO:0008006" key="4">
    <source>
        <dbReference type="Google" id="ProtNLM"/>
    </source>
</evidence>
<proteinExistence type="predicted"/>
<keyword evidence="1" id="KW-0472">Membrane</keyword>
<reference evidence="2 3" key="1">
    <citation type="submission" date="2018-05" db="EMBL/GenBank/DDBJ databases">
        <title>Kurthia sibirica genome sequence.</title>
        <authorList>
            <person name="Maclea K.S."/>
            <person name="Goen A.E."/>
        </authorList>
    </citation>
    <scope>NUCLEOTIDE SEQUENCE [LARGE SCALE GENOMIC DNA]</scope>
    <source>
        <strain evidence="2 3">ATCC 49154</strain>
    </source>
</reference>
<dbReference type="OrthoDB" id="1653576at2"/>
<gene>
    <name evidence="2" type="ORF">DEX24_07965</name>
</gene>
<dbReference type="EMBL" id="QFVR01000008">
    <property type="protein sequence ID" value="PWI25534.1"/>
    <property type="molecule type" value="Genomic_DNA"/>
</dbReference>
<feature type="transmembrane region" description="Helical" evidence="1">
    <location>
        <begin position="6"/>
        <end position="29"/>
    </location>
</feature>
<evidence type="ECO:0000313" key="3">
    <source>
        <dbReference type="Proteomes" id="UP000245938"/>
    </source>
</evidence>
<protein>
    <recommendedName>
        <fullName evidence="4">Competence protein ComG</fullName>
    </recommendedName>
</protein>
<keyword evidence="1" id="KW-1133">Transmembrane helix</keyword>
<dbReference type="GO" id="GO:0030420">
    <property type="term" value="P:establishment of competence for transformation"/>
    <property type="evidence" value="ECO:0007669"/>
    <property type="project" value="InterPro"/>
</dbReference>
<evidence type="ECO:0000256" key="1">
    <source>
        <dbReference type="SAM" id="Phobius"/>
    </source>
</evidence>
<dbReference type="PIRSF" id="PIRSF021292">
    <property type="entry name" value="Competence_ComGD"/>
    <property type="match status" value="1"/>
</dbReference>